<feature type="domain" description="Fungal lipase-type" evidence="1">
    <location>
        <begin position="116"/>
        <end position="278"/>
    </location>
</feature>
<dbReference type="Proteomes" id="UP001501009">
    <property type="component" value="Unassembled WGS sequence"/>
</dbReference>
<dbReference type="RefSeq" id="WP_275768718.1">
    <property type="nucleotide sequence ID" value="NZ_BAABDE010000052.1"/>
</dbReference>
<name>A0ABP7JMZ1_9ACTN</name>
<dbReference type="PANTHER" id="PTHR45856:SF24">
    <property type="entry name" value="FUNGAL LIPASE-LIKE DOMAIN-CONTAINING PROTEIN"/>
    <property type="match status" value="1"/>
</dbReference>
<gene>
    <name evidence="2" type="ORF">GCM10022403_096000</name>
</gene>
<dbReference type="PANTHER" id="PTHR45856">
    <property type="entry name" value="ALPHA/BETA-HYDROLASES SUPERFAMILY PROTEIN"/>
    <property type="match status" value="1"/>
</dbReference>
<sequence>MRDTYVKGPSYAALRPCKPKTDPSSFPVYPDLVERLVEDKHQPDPDGVVPHVLATCSAYSYAGFEQHSDVETVAMIMARLGLEENDCRAFEQRVDAMYIASAAYLIQDKDRRVAILCYRGTQPEDIISILTDADVRPETLTVELEGRKYEVHAGFYRNVRATRHLIIEALERAVRGESLNPEEQGTRGGGLEALYITGHSLGAAMAAVMAVTLVHEPRYRHIAEKLKGVYTFGQPMVGGPDLARACEETPGPLDNYVLRDRLLRYIFDRDVVPALPPRPVGPYAPFGREFHYRRRHGPVDATLTFAADSAIESLTLPSDILRTAVDRDWGGLLVRVTEGFRRSVQPLLRAGGEGWTEVPEPGLHYPQMDSLAGLAVVAPLAFFATRLALTRTIPFKYSFDDHGPGHYVNALAPPGVLSEFGDVL</sequence>
<dbReference type="InterPro" id="IPR029058">
    <property type="entry name" value="AB_hydrolase_fold"/>
</dbReference>
<dbReference type="CDD" id="cd00519">
    <property type="entry name" value="Lipase_3"/>
    <property type="match status" value="1"/>
</dbReference>
<dbReference type="InterPro" id="IPR002921">
    <property type="entry name" value="Fungal_lipase-type"/>
</dbReference>
<dbReference type="Gene3D" id="3.40.50.1820">
    <property type="entry name" value="alpha/beta hydrolase"/>
    <property type="match status" value="1"/>
</dbReference>
<reference evidence="3" key="1">
    <citation type="journal article" date="2019" name="Int. J. Syst. Evol. Microbiol.">
        <title>The Global Catalogue of Microorganisms (GCM) 10K type strain sequencing project: providing services to taxonomists for standard genome sequencing and annotation.</title>
        <authorList>
            <consortium name="The Broad Institute Genomics Platform"/>
            <consortium name="The Broad Institute Genome Sequencing Center for Infectious Disease"/>
            <person name="Wu L."/>
            <person name="Ma J."/>
        </authorList>
    </citation>
    <scope>NUCLEOTIDE SEQUENCE [LARGE SCALE GENOMIC DNA]</scope>
    <source>
        <strain evidence="3">JCM 17138</strain>
    </source>
</reference>
<comment type="caution">
    <text evidence="2">The sequence shown here is derived from an EMBL/GenBank/DDBJ whole genome shotgun (WGS) entry which is preliminary data.</text>
</comment>
<protein>
    <recommendedName>
        <fullName evidence="1">Fungal lipase-type domain-containing protein</fullName>
    </recommendedName>
</protein>
<evidence type="ECO:0000313" key="3">
    <source>
        <dbReference type="Proteomes" id="UP001501009"/>
    </source>
</evidence>
<keyword evidence="3" id="KW-1185">Reference proteome</keyword>
<proteinExistence type="predicted"/>
<organism evidence="2 3">
    <name type="scientific">Streptomyces coacervatus</name>
    <dbReference type="NCBI Taxonomy" id="647381"/>
    <lineage>
        <taxon>Bacteria</taxon>
        <taxon>Bacillati</taxon>
        <taxon>Actinomycetota</taxon>
        <taxon>Actinomycetes</taxon>
        <taxon>Kitasatosporales</taxon>
        <taxon>Streptomycetaceae</taxon>
        <taxon>Streptomyces</taxon>
    </lineage>
</organism>
<dbReference type="SUPFAM" id="SSF53474">
    <property type="entry name" value="alpha/beta-Hydrolases"/>
    <property type="match status" value="1"/>
</dbReference>
<accession>A0ABP7JMZ1</accession>
<dbReference type="Pfam" id="PF01764">
    <property type="entry name" value="Lipase_3"/>
    <property type="match status" value="1"/>
</dbReference>
<dbReference type="EMBL" id="BAABDE010000052">
    <property type="protein sequence ID" value="GAA3849126.1"/>
    <property type="molecule type" value="Genomic_DNA"/>
</dbReference>
<dbReference type="InterPro" id="IPR051218">
    <property type="entry name" value="Sec_MonoDiacylglyc_Lipase"/>
</dbReference>
<evidence type="ECO:0000259" key="1">
    <source>
        <dbReference type="Pfam" id="PF01764"/>
    </source>
</evidence>
<evidence type="ECO:0000313" key="2">
    <source>
        <dbReference type="EMBL" id="GAA3849126.1"/>
    </source>
</evidence>